<reference evidence="7" key="1">
    <citation type="submission" date="2019-12" db="EMBL/GenBank/DDBJ databases">
        <title>Comparative genomics gives insights into the taxonomy of the Azoarcus-Aromatoleum group and reveals separate origins of nif in the plant-associated Azoarcus and non-plant-associated Aromatoleum sub-groups.</title>
        <authorList>
            <person name="Lafos M."/>
            <person name="Maluk M."/>
            <person name="Batista M."/>
            <person name="Junghare M."/>
            <person name="Carmona M."/>
            <person name="Faoro H."/>
            <person name="Cruz L.M."/>
            <person name="Battistoni F."/>
            <person name="De Souza E."/>
            <person name="Pedrosa F."/>
            <person name="Chen W.-M."/>
            <person name="Poole P.S."/>
            <person name="Dixon R.A."/>
            <person name="James E.K."/>
        </authorList>
    </citation>
    <scope>NUCLEOTIDE SEQUENCE</scope>
    <source>
        <strain evidence="7">U120</strain>
    </source>
</reference>
<dbReference type="InterPro" id="IPR017687">
    <property type="entry name" value="BamB"/>
</dbReference>
<dbReference type="HAMAP" id="MF_00923">
    <property type="entry name" value="OM_assembly_BamB"/>
    <property type="match status" value="1"/>
</dbReference>
<keyword evidence="1 4" id="KW-0732">Signal</keyword>
<evidence type="ECO:0000256" key="2">
    <source>
        <dbReference type="ARBA" id="ARBA00023136"/>
    </source>
</evidence>
<comment type="function">
    <text evidence="4">Part of the outer membrane protein assembly complex, which is involved in assembly and insertion of beta-barrel proteins into the outer membrane.</text>
</comment>
<name>A0ABX1N0U6_9RHOO</name>
<feature type="chain" id="PRO_5047308263" description="Outer membrane protein assembly factor BamB" evidence="5">
    <location>
        <begin position="28"/>
        <end position="380"/>
    </location>
</feature>
<dbReference type="SMART" id="SM00564">
    <property type="entry name" value="PQQ"/>
    <property type="match status" value="6"/>
</dbReference>
<dbReference type="NCBIfam" id="TIGR03300">
    <property type="entry name" value="assembly_YfgL"/>
    <property type="match status" value="1"/>
</dbReference>
<organism evidence="7 8">
    <name type="scientific">Aromatoleum buckelii</name>
    <dbReference type="NCBI Taxonomy" id="200254"/>
    <lineage>
        <taxon>Bacteria</taxon>
        <taxon>Pseudomonadati</taxon>
        <taxon>Pseudomonadota</taxon>
        <taxon>Betaproteobacteria</taxon>
        <taxon>Rhodocyclales</taxon>
        <taxon>Rhodocyclaceae</taxon>
        <taxon>Aromatoleum</taxon>
    </lineage>
</organism>
<feature type="signal peptide" evidence="5">
    <location>
        <begin position="1"/>
        <end position="27"/>
    </location>
</feature>
<dbReference type="Proteomes" id="UP000601990">
    <property type="component" value="Unassembled WGS sequence"/>
</dbReference>
<dbReference type="InterPro" id="IPR011047">
    <property type="entry name" value="Quinoprotein_ADH-like_sf"/>
</dbReference>
<keyword evidence="4" id="KW-0449">Lipoprotein</keyword>
<accession>A0ABX1N0U6</accession>
<evidence type="ECO:0000256" key="1">
    <source>
        <dbReference type="ARBA" id="ARBA00022729"/>
    </source>
</evidence>
<dbReference type="SUPFAM" id="SSF50998">
    <property type="entry name" value="Quinoprotein alcohol dehydrogenase-like"/>
    <property type="match status" value="1"/>
</dbReference>
<evidence type="ECO:0000256" key="3">
    <source>
        <dbReference type="ARBA" id="ARBA00023237"/>
    </source>
</evidence>
<dbReference type="Gene3D" id="2.130.10.10">
    <property type="entry name" value="YVTN repeat-like/Quinoprotein amine dehydrogenase"/>
    <property type="match status" value="1"/>
</dbReference>
<dbReference type="InterPro" id="IPR018391">
    <property type="entry name" value="PQQ_b-propeller_rpt"/>
</dbReference>
<comment type="similarity">
    <text evidence="4">Belongs to the BamB family.</text>
</comment>
<evidence type="ECO:0000256" key="4">
    <source>
        <dbReference type="HAMAP-Rule" id="MF_00923"/>
    </source>
</evidence>
<evidence type="ECO:0000259" key="6">
    <source>
        <dbReference type="Pfam" id="PF13360"/>
    </source>
</evidence>
<sequence>MTRPLVTLLLAGSLALSAGCSSLNPFASSTPQPAELLAFKPSAELHTVWQAEVGSSGPYVFQPAVVGDEVYAAAHDGTVARYQDGKAVWTAKVGKRLSAGVGSDGRLAVVVTTGGEVVAYDAATGEPRWRVPAGVEVLAPPAVGDAVVVVRASDSRLIGLDARDGSRRWVFQRPTPPLALRSFAGMTIEGDVALVGYPGGKLVAVNLANGGPLWELTVATPRGATELERVADVAGTPVLGRREVCAVAYQGRAACFDATNGNAIWSREFSSSAGMDRDARFVYITDDRDAVHALEAGSGASAWKQDALARRTVSRPLVAGNFVAVGDMEGYVHLLDRESGAFAARARADDSAIVADPRRFGAQGFVIQTRDGNIRVFEVR</sequence>
<feature type="domain" description="Pyrrolo-quinoline quinone repeat" evidence="6">
    <location>
        <begin position="76"/>
        <end position="305"/>
    </location>
</feature>
<dbReference type="Pfam" id="PF13360">
    <property type="entry name" value="PQQ_2"/>
    <property type="match status" value="1"/>
</dbReference>
<comment type="caution">
    <text evidence="7">The sequence shown here is derived from an EMBL/GenBank/DDBJ whole genome shotgun (WGS) entry which is preliminary data.</text>
</comment>
<comment type="subunit">
    <text evidence="4">Part of the Bam complex.</text>
</comment>
<evidence type="ECO:0000313" key="7">
    <source>
        <dbReference type="EMBL" id="NMF92806.1"/>
    </source>
</evidence>
<evidence type="ECO:0000313" key="8">
    <source>
        <dbReference type="Proteomes" id="UP000601990"/>
    </source>
</evidence>
<dbReference type="PROSITE" id="PS51257">
    <property type="entry name" value="PROKAR_LIPOPROTEIN"/>
    <property type="match status" value="1"/>
</dbReference>
<keyword evidence="4" id="KW-0564">Palmitate</keyword>
<evidence type="ECO:0000256" key="5">
    <source>
        <dbReference type="SAM" id="SignalP"/>
    </source>
</evidence>
<comment type="subcellular location">
    <subcellularLocation>
        <location evidence="4">Cell outer membrane</location>
        <topology evidence="4">Lipid-anchor</topology>
    </subcellularLocation>
</comment>
<proteinExistence type="inferred from homology"/>
<dbReference type="RefSeq" id="WP_169198101.1">
    <property type="nucleotide sequence ID" value="NZ_WTVH02000010.1"/>
</dbReference>
<dbReference type="PANTHER" id="PTHR34512:SF30">
    <property type="entry name" value="OUTER MEMBRANE PROTEIN ASSEMBLY FACTOR BAMB"/>
    <property type="match status" value="1"/>
</dbReference>
<dbReference type="InterPro" id="IPR015943">
    <property type="entry name" value="WD40/YVTN_repeat-like_dom_sf"/>
</dbReference>
<gene>
    <name evidence="4 7" type="primary">bamB</name>
    <name evidence="7" type="ORF">GO608_05625</name>
</gene>
<protein>
    <recommendedName>
        <fullName evidence="4">Outer membrane protein assembly factor BamB</fullName>
    </recommendedName>
</protein>
<dbReference type="EMBL" id="WTVH01000007">
    <property type="protein sequence ID" value="NMF92806.1"/>
    <property type="molecule type" value="Genomic_DNA"/>
</dbReference>
<dbReference type="PANTHER" id="PTHR34512">
    <property type="entry name" value="CELL SURFACE PROTEIN"/>
    <property type="match status" value="1"/>
</dbReference>
<keyword evidence="8" id="KW-1185">Reference proteome</keyword>
<keyword evidence="3 4" id="KW-0998">Cell outer membrane</keyword>
<dbReference type="InterPro" id="IPR002372">
    <property type="entry name" value="PQQ_rpt_dom"/>
</dbReference>
<keyword evidence="2 4" id="KW-0472">Membrane</keyword>